<dbReference type="Pfam" id="PF00271">
    <property type="entry name" value="Helicase_C"/>
    <property type="match status" value="1"/>
</dbReference>
<dbReference type="PROSITE" id="PS51194">
    <property type="entry name" value="HELICASE_CTER"/>
    <property type="match status" value="1"/>
</dbReference>
<comment type="caution">
    <text evidence="15">The sequence shown here is derived from an EMBL/GenBank/DDBJ whole genome shotgun (WGS) entry which is preliminary data.</text>
</comment>
<dbReference type="GO" id="GO:0005634">
    <property type="term" value="C:nucleus"/>
    <property type="evidence" value="ECO:0007669"/>
    <property type="project" value="UniProtKB-SubCell"/>
</dbReference>
<gene>
    <name evidence="15" type="ORF">Gogos_004616</name>
</gene>
<keyword evidence="8" id="KW-0539">Nucleus</keyword>
<keyword evidence="16" id="KW-1185">Reference proteome</keyword>
<keyword evidence="5" id="KW-0347">Helicase</keyword>
<keyword evidence="3" id="KW-0547">Nucleotide-binding</keyword>
<evidence type="ECO:0000256" key="4">
    <source>
        <dbReference type="ARBA" id="ARBA00022801"/>
    </source>
</evidence>
<evidence type="ECO:0000256" key="2">
    <source>
        <dbReference type="ARBA" id="ARBA00012552"/>
    </source>
</evidence>
<dbReference type="AlphaFoldDB" id="A0A7J9CGZ6"/>
<evidence type="ECO:0000313" key="15">
    <source>
        <dbReference type="EMBL" id="MBA0747727.1"/>
    </source>
</evidence>
<dbReference type="CDD" id="cd17950">
    <property type="entry name" value="DEADc_DDX39"/>
    <property type="match status" value="1"/>
</dbReference>
<evidence type="ECO:0000256" key="6">
    <source>
        <dbReference type="ARBA" id="ARBA00022840"/>
    </source>
</evidence>
<dbReference type="Proteomes" id="UP000593579">
    <property type="component" value="Unassembled WGS sequence"/>
</dbReference>
<organism evidence="15 16">
    <name type="scientific">Gossypium gossypioides</name>
    <name type="common">Mexican cotton</name>
    <name type="synonym">Selera gossypioides</name>
    <dbReference type="NCBI Taxonomy" id="34282"/>
    <lineage>
        <taxon>Eukaryota</taxon>
        <taxon>Viridiplantae</taxon>
        <taxon>Streptophyta</taxon>
        <taxon>Embryophyta</taxon>
        <taxon>Tracheophyta</taxon>
        <taxon>Spermatophyta</taxon>
        <taxon>Magnoliopsida</taxon>
        <taxon>eudicotyledons</taxon>
        <taxon>Gunneridae</taxon>
        <taxon>Pentapetalae</taxon>
        <taxon>rosids</taxon>
        <taxon>malvids</taxon>
        <taxon>Malvales</taxon>
        <taxon>Malvaceae</taxon>
        <taxon>Malvoideae</taxon>
        <taxon>Gossypium</taxon>
    </lineage>
</organism>
<dbReference type="Pfam" id="PF00270">
    <property type="entry name" value="DEAD"/>
    <property type="match status" value="1"/>
</dbReference>
<dbReference type="OrthoDB" id="10265785at2759"/>
<name>A0A7J9CGZ6_GOSGO</name>
<dbReference type="SUPFAM" id="SSF52540">
    <property type="entry name" value="P-loop containing nucleoside triphosphate hydrolases"/>
    <property type="match status" value="1"/>
</dbReference>
<feature type="compositionally biased region" description="Basic and acidic residues" evidence="12">
    <location>
        <begin position="461"/>
        <end position="483"/>
    </location>
</feature>
<dbReference type="PANTHER" id="PTHR47958">
    <property type="entry name" value="ATP-DEPENDENT RNA HELICASE DBP3"/>
    <property type="match status" value="1"/>
</dbReference>
<proteinExistence type="inferred from homology"/>
<evidence type="ECO:0000259" key="13">
    <source>
        <dbReference type="PROSITE" id="PS51192"/>
    </source>
</evidence>
<dbReference type="GO" id="GO:0005524">
    <property type="term" value="F:ATP binding"/>
    <property type="evidence" value="ECO:0007669"/>
    <property type="project" value="UniProtKB-KW"/>
</dbReference>
<evidence type="ECO:0000256" key="1">
    <source>
        <dbReference type="ARBA" id="ARBA00004123"/>
    </source>
</evidence>
<dbReference type="GO" id="GO:0003723">
    <property type="term" value="F:RNA binding"/>
    <property type="evidence" value="ECO:0007669"/>
    <property type="project" value="UniProtKB-KW"/>
</dbReference>
<comment type="subcellular location">
    <subcellularLocation>
        <location evidence="1">Nucleus</location>
    </subcellularLocation>
</comment>
<comment type="subunit">
    <text evidence="11">Interacts with ALY2 and MOS11.</text>
</comment>
<evidence type="ECO:0000256" key="3">
    <source>
        <dbReference type="ARBA" id="ARBA00022741"/>
    </source>
</evidence>
<dbReference type="EC" id="3.6.4.13" evidence="2"/>
<protein>
    <recommendedName>
        <fullName evidence="2">RNA helicase</fullName>
        <ecNumber evidence="2">3.6.4.13</ecNumber>
    </recommendedName>
</protein>
<evidence type="ECO:0000256" key="12">
    <source>
        <dbReference type="SAM" id="MobiDB-lite"/>
    </source>
</evidence>
<dbReference type="Gene3D" id="3.40.50.300">
    <property type="entry name" value="P-loop containing nucleotide triphosphate hydrolases"/>
    <property type="match status" value="2"/>
</dbReference>
<dbReference type="InterPro" id="IPR014001">
    <property type="entry name" value="Helicase_ATP-bd"/>
</dbReference>
<evidence type="ECO:0000313" key="16">
    <source>
        <dbReference type="Proteomes" id="UP000593579"/>
    </source>
</evidence>
<dbReference type="EMBL" id="JABEZY010000010">
    <property type="protein sequence ID" value="MBA0747727.1"/>
    <property type="molecule type" value="Genomic_DNA"/>
</dbReference>
<evidence type="ECO:0000256" key="5">
    <source>
        <dbReference type="ARBA" id="ARBA00022806"/>
    </source>
</evidence>
<dbReference type="InterPro" id="IPR011545">
    <property type="entry name" value="DEAD/DEAH_box_helicase_dom"/>
</dbReference>
<evidence type="ECO:0000256" key="10">
    <source>
        <dbReference type="ARBA" id="ARBA00059197"/>
    </source>
</evidence>
<evidence type="ECO:0000256" key="9">
    <source>
        <dbReference type="ARBA" id="ARBA00038213"/>
    </source>
</evidence>
<dbReference type="SMART" id="SM00490">
    <property type="entry name" value="HELICc"/>
    <property type="match status" value="1"/>
</dbReference>
<dbReference type="PROSITE" id="PS51192">
    <property type="entry name" value="HELICASE_ATP_BIND_1"/>
    <property type="match status" value="1"/>
</dbReference>
<comment type="similarity">
    <text evidence="9">Belongs to the DEAD box helicase family. DECD subfamily.</text>
</comment>
<dbReference type="CDD" id="cd18787">
    <property type="entry name" value="SF2_C_DEAD"/>
    <property type="match status" value="1"/>
</dbReference>
<dbReference type="GO" id="GO:0003724">
    <property type="term" value="F:RNA helicase activity"/>
    <property type="evidence" value="ECO:0007669"/>
    <property type="project" value="UniProtKB-EC"/>
</dbReference>
<keyword evidence="6" id="KW-0067">ATP-binding</keyword>
<dbReference type="InterPro" id="IPR027417">
    <property type="entry name" value="P-loop_NTPase"/>
</dbReference>
<keyword evidence="4" id="KW-0378">Hydrolase</keyword>
<evidence type="ECO:0000256" key="7">
    <source>
        <dbReference type="ARBA" id="ARBA00022884"/>
    </source>
</evidence>
<accession>A0A7J9CGZ6</accession>
<feature type="domain" description="Helicase ATP-binding" evidence="13">
    <location>
        <begin position="100"/>
        <end position="273"/>
    </location>
</feature>
<dbReference type="FunFam" id="3.40.50.300:FF:000168">
    <property type="entry name" value="DEAD-box ATP-dependent RNA helicase 56-like"/>
    <property type="match status" value="1"/>
</dbReference>
<evidence type="ECO:0000256" key="11">
    <source>
        <dbReference type="ARBA" id="ARBA00065936"/>
    </source>
</evidence>
<dbReference type="SMART" id="SM00487">
    <property type="entry name" value="DEXDc"/>
    <property type="match status" value="1"/>
</dbReference>
<reference evidence="15 16" key="1">
    <citation type="journal article" date="2019" name="Genome Biol. Evol.">
        <title>Insights into the evolution of the New World diploid cottons (Gossypium, subgenus Houzingenia) based on genome sequencing.</title>
        <authorList>
            <person name="Grover C.E."/>
            <person name="Arick M.A. 2nd"/>
            <person name="Thrash A."/>
            <person name="Conover J.L."/>
            <person name="Sanders W.S."/>
            <person name="Peterson D.G."/>
            <person name="Frelichowski J.E."/>
            <person name="Scheffler J.A."/>
            <person name="Scheffler B.E."/>
            <person name="Wendel J.F."/>
        </authorList>
    </citation>
    <scope>NUCLEOTIDE SEQUENCE [LARGE SCALE GENOMIC DNA]</scope>
    <source>
        <strain evidence="15">5</strain>
        <tissue evidence="15">Leaf</tissue>
    </source>
</reference>
<evidence type="ECO:0000256" key="8">
    <source>
        <dbReference type="ARBA" id="ARBA00023242"/>
    </source>
</evidence>
<evidence type="ECO:0000259" key="14">
    <source>
        <dbReference type="PROSITE" id="PS51194"/>
    </source>
</evidence>
<keyword evidence="7" id="KW-0694">RNA-binding</keyword>
<dbReference type="GO" id="GO:0016787">
    <property type="term" value="F:hydrolase activity"/>
    <property type="evidence" value="ECO:0007669"/>
    <property type="project" value="UniProtKB-KW"/>
</dbReference>
<sequence>MGETRDNDAYEEELLDYEEEEEKAPDSVTAKVNGEAGKKGYVGIHSSGFRDFLLKPELLRAIVICNYHKVKLKGSRRLYFTYPGFLDALFFGSSVQHECIPQAILGMDVICQAKSGMGKTAVFVLSSLQQIEPTPGQVIALVLCHTRELAYQICHEFERFSTYLPDIKVAVFYGGVNVKVHKDLLKNECPHIVVGTPGRILALARDKDLSLKNVRHFILDECDKMLESLDMRRDVQEIFKMTPHDKQVMMFSATLSKEIRPICSFQPMEIYVDDEAKLTLHGLVQHYIKLSELEKNRKLNDLLDALDFNQVVIFVKSVNRAAELNKLLVECNFPSICIHSGMSQEERLTRYKGFKEGHKRILVATDLVGRGIDIERVNIVINYDMPDSADTYLHRVGRAGRFGTKGLAITFVSSASDSDVLNQVQERFEVDIKELPEQIDTSTYNWRGVKRPKQQGVGGDEAVRGGEEAGKNIGDEKVVSERR</sequence>
<feature type="domain" description="Helicase C-terminal" evidence="14">
    <location>
        <begin position="298"/>
        <end position="443"/>
    </location>
</feature>
<comment type="function">
    <text evidence="10">ATP-dependent RNA helicase involved in pre-mRNA splicing. Required for the export of mRNA out of the nucleus. In addition to ssRNA and dsRNA, binds dsDNA, but not ssDNA.</text>
</comment>
<dbReference type="InterPro" id="IPR001650">
    <property type="entry name" value="Helicase_C-like"/>
</dbReference>
<dbReference type="FunFam" id="3.40.50.300:FF:000111">
    <property type="entry name" value="DEAD-box ATP-dependent RNA helicase"/>
    <property type="match status" value="1"/>
</dbReference>
<feature type="region of interest" description="Disordered" evidence="12">
    <location>
        <begin position="450"/>
        <end position="483"/>
    </location>
</feature>